<keyword evidence="3" id="KW-1185">Reference proteome</keyword>
<dbReference type="PANTHER" id="PTHR45756:SF1">
    <property type="entry name" value="PROTEIN KINASE DOMAIN CONTAINING PROTEIN"/>
    <property type="match status" value="1"/>
</dbReference>
<evidence type="ECO:0000313" key="3">
    <source>
        <dbReference type="Proteomes" id="UP000014680"/>
    </source>
</evidence>
<protein>
    <recommendedName>
        <fullName evidence="1">EGF-like domain-containing protein</fullName>
    </recommendedName>
</protein>
<dbReference type="InterPro" id="IPR009030">
    <property type="entry name" value="Growth_fac_rcpt_cys_sf"/>
</dbReference>
<organism evidence="2 3">
    <name type="scientific">Entamoeba invadens IP1</name>
    <dbReference type="NCBI Taxonomy" id="370355"/>
    <lineage>
        <taxon>Eukaryota</taxon>
        <taxon>Amoebozoa</taxon>
        <taxon>Evosea</taxon>
        <taxon>Archamoebae</taxon>
        <taxon>Mastigamoebida</taxon>
        <taxon>Entamoebidae</taxon>
        <taxon>Entamoeba</taxon>
    </lineage>
</organism>
<dbReference type="KEGG" id="eiv:EIN_425940"/>
<gene>
    <name evidence="2" type="ORF">EIN_425940</name>
</gene>
<dbReference type="InterPro" id="IPR053215">
    <property type="entry name" value="TKL_Ser/Thr_kinase"/>
</dbReference>
<dbReference type="Gene3D" id="2.10.50.10">
    <property type="entry name" value="Tumor Necrosis Factor Receptor, subunit A, domain 2"/>
    <property type="match status" value="4"/>
</dbReference>
<dbReference type="SMART" id="SM00261">
    <property type="entry name" value="FU"/>
    <property type="match status" value="13"/>
</dbReference>
<dbReference type="AlphaFoldDB" id="A0A0A1U626"/>
<evidence type="ECO:0000259" key="1">
    <source>
        <dbReference type="SMART" id="SM00181"/>
    </source>
</evidence>
<dbReference type="OMA" id="GLQCAWE"/>
<feature type="domain" description="EGF-like" evidence="1">
    <location>
        <begin position="588"/>
        <end position="623"/>
    </location>
</feature>
<feature type="domain" description="EGF-like" evidence="1">
    <location>
        <begin position="192"/>
        <end position="242"/>
    </location>
</feature>
<feature type="domain" description="EGF-like" evidence="1">
    <location>
        <begin position="510"/>
        <end position="540"/>
    </location>
</feature>
<dbReference type="EMBL" id="KB206573">
    <property type="protein sequence ID" value="ELP89822.1"/>
    <property type="molecule type" value="Genomic_DNA"/>
</dbReference>
<dbReference type="SUPFAM" id="SSF57184">
    <property type="entry name" value="Growth factor receptor domain"/>
    <property type="match status" value="9"/>
</dbReference>
<dbReference type="RefSeq" id="XP_004256593.1">
    <property type="nucleotide sequence ID" value="XM_004256545.1"/>
</dbReference>
<feature type="domain" description="EGF-like" evidence="1">
    <location>
        <begin position="386"/>
        <end position="416"/>
    </location>
</feature>
<accession>A0A0A1U626</accession>
<feature type="domain" description="EGF-like" evidence="1">
    <location>
        <begin position="126"/>
        <end position="174"/>
    </location>
</feature>
<feature type="domain" description="EGF-like" evidence="1">
    <location>
        <begin position="60"/>
        <end position="109"/>
    </location>
</feature>
<feature type="domain" description="EGF-like" evidence="1">
    <location>
        <begin position="259"/>
        <end position="292"/>
    </location>
</feature>
<sequence length="1227" mass="129098">MFLLTTRVFAATSCSGGQYLSGTICHSCRAGSYSSGGTTTSCTSCSSGSYSGSGASSCTKCNLGYYASSSGSSSCTQCSVGKYAPSYGSTSCSTCPAGYFSAGGASSCTKCSAGYSSGTGASSCILCDAGSYSLSGSSSCKLCDAGSYSSSTGAASCNLCNAGYYSNKGATTCTTCPGGYYSASSGSAKCTACAAGTRSESTVSSTKCVTCGRGTYSSSGSAYCTDCRAGTFADEQGISSCKTCADGYYSTTGSSSCVQCVSTSCGVCSKTTGECTSCNVGYSYDSSNKNCSICPASYYSSGGTSLCSKCATGYYSLSGSSGCTTCSTSCKTCDQTNGNCLSCYDGYFMNGKICDTCPAGTYQSGGSCVTCPDMQYSLAGSTMCKSCSSTCLSCDKTNGYCTLCESGMGITTTTCSVCSAGTYSIANKCEYCPLGMYSSSKSSLSCQQCDTKCDGCDATNGYCVNCVTGYGLAAGKCAICPRGTYYLSSVCQSCGEMAYQDVEGQTTCKLCDLSCASCNATNGKCLTCAAGYGFDSGVCTLCGDLTFSEGGVLQCQQCSTECKKCDRKSGACTSCEVGNKRVDNSCVSCAPSGYCDLCTDETSDGICVSCEDGFYLNKDGNCQKCSDIHKDCLTCSKTTKTCLSCAGNMISTGTSCVACEVGMVKVTETTCDYSYNVIPKCQIADFVNNQHICTACFAPYVTSSDLKACNLGYTTTTYYDTDDHKLHTNMDGCVNQIDTTCYLCDFTAMLLNGVCNVKNEKCETSSQHGCDNCVSDVITSNGNCVVNTNCKYEINREIGTECLYCVDDVLCGKAKQNCETSHNEYCYLAVSGYHTTNDNTVEQCESEVCVISNGVITDMKCKEDKLLIDGVCTTNTMCYIMLYGDCIKCDSKQHISQGKCLSNSANCDNQNRDICIVCNNTINVGGVCTDTQSIHCSSFDKVCVICESGYYKDVDRCKVKTGALSDCDVVSLLNTKCVECESDYNFNGISCVPQTLPNETTKQTTKNEETQTDSHCEVSTTKGCLRCLSGYYLADRMCVKCEYPCVYCSNRTFCTKCDDYSYANSNGVCTEINALVSVCDVLMSTYRGCVVCKEGYMRSSDGSTCIGCDESCKSCTNEGNCVVCDNKFYRTSSNVTKLCSPQSELTSCANKTTAGCVLCESGHYLSNNLCVKCQDTCTQCYGIDECIDCVKDNVLVSGVCSHYTTIENCVESANNKCSKCDDNYKWV</sequence>
<dbReference type="Proteomes" id="UP000014680">
    <property type="component" value="Unassembled WGS sequence"/>
</dbReference>
<dbReference type="InterPro" id="IPR006212">
    <property type="entry name" value="Furin_repeat"/>
</dbReference>
<feature type="domain" description="EGF-like" evidence="1">
    <location>
        <begin position="634"/>
        <end position="672"/>
    </location>
</feature>
<reference evidence="2 3" key="1">
    <citation type="submission" date="2012-10" db="EMBL/GenBank/DDBJ databases">
        <authorList>
            <person name="Zafar N."/>
            <person name="Inman J."/>
            <person name="Hall N."/>
            <person name="Lorenzi H."/>
            <person name="Caler E."/>
        </authorList>
    </citation>
    <scope>NUCLEOTIDE SEQUENCE [LARGE SCALE GENOMIC DNA]</scope>
    <source>
        <strain evidence="2 3">IP1</strain>
    </source>
</reference>
<dbReference type="Pfam" id="PF07699">
    <property type="entry name" value="Ephrin_rec_like"/>
    <property type="match status" value="2"/>
</dbReference>
<proteinExistence type="predicted"/>
<dbReference type="Gene3D" id="2.10.220.10">
    <property type="entry name" value="Hormone Receptor, Insulin-like Growth Factor Receptor 1, Chain A, domain 2"/>
    <property type="match status" value="3"/>
</dbReference>
<dbReference type="SMART" id="SM01411">
    <property type="entry name" value="Ephrin_rec_like"/>
    <property type="match status" value="11"/>
</dbReference>
<dbReference type="OrthoDB" id="28704at2759"/>
<dbReference type="VEuPathDB" id="AmoebaDB:EIN_425940"/>
<dbReference type="PANTHER" id="PTHR45756">
    <property type="entry name" value="PALMITOYLTRANSFERASE"/>
    <property type="match status" value="1"/>
</dbReference>
<dbReference type="SMART" id="SM00181">
    <property type="entry name" value="EGF"/>
    <property type="match status" value="8"/>
</dbReference>
<dbReference type="InterPro" id="IPR000742">
    <property type="entry name" value="EGF"/>
</dbReference>
<evidence type="ECO:0000313" key="2">
    <source>
        <dbReference type="EMBL" id="ELP89822.1"/>
    </source>
</evidence>
<name>A0A0A1U626_ENTIV</name>
<dbReference type="GeneID" id="14888744"/>
<dbReference type="InterPro" id="IPR011641">
    <property type="entry name" value="Tyr-kin_ephrin_A/B_rcpt-like"/>
</dbReference>